<evidence type="ECO:0000313" key="1">
    <source>
        <dbReference type="EMBL" id="KAG5588933.1"/>
    </source>
</evidence>
<sequence length="68" mass="7938">MIISLIASIRCNLEKLLLNDGSQGWRPARFKFHKRQSANKNTRGDIQKASLMYFNQNRTCIRNALERT</sequence>
<keyword evidence="2" id="KW-1185">Reference proteome</keyword>
<comment type="caution">
    <text evidence="1">The sequence shown here is derived from an EMBL/GenBank/DDBJ whole genome shotgun (WGS) entry which is preliminary data.</text>
</comment>
<dbReference type="Proteomes" id="UP000824120">
    <property type="component" value="Chromosome 8"/>
</dbReference>
<accession>A0A9J5XM47</accession>
<gene>
    <name evidence="1" type="ORF">H5410_039447</name>
</gene>
<dbReference type="EMBL" id="JACXVP010000008">
    <property type="protein sequence ID" value="KAG5588933.1"/>
    <property type="molecule type" value="Genomic_DNA"/>
</dbReference>
<proteinExistence type="predicted"/>
<dbReference type="AlphaFoldDB" id="A0A9J5XM47"/>
<protein>
    <submittedName>
        <fullName evidence="1">Uncharacterized protein</fullName>
    </submittedName>
</protein>
<evidence type="ECO:0000313" key="2">
    <source>
        <dbReference type="Proteomes" id="UP000824120"/>
    </source>
</evidence>
<name>A0A9J5XM47_SOLCO</name>
<organism evidence="1 2">
    <name type="scientific">Solanum commersonii</name>
    <name type="common">Commerson's wild potato</name>
    <name type="synonym">Commerson's nightshade</name>
    <dbReference type="NCBI Taxonomy" id="4109"/>
    <lineage>
        <taxon>Eukaryota</taxon>
        <taxon>Viridiplantae</taxon>
        <taxon>Streptophyta</taxon>
        <taxon>Embryophyta</taxon>
        <taxon>Tracheophyta</taxon>
        <taxon>Spermatophyta</taxon>
        <taxon>Magnoliopsida</taxon>
        <taxon>eudicotyledons</taxon>
        <taxon>Gunneridae</taxon>
        <taxon>Pentapetalae</taxon>
        <taxon>asterids</taxon>
        <taxon>lamiids</taxon>
        <taxon>Solanales</taxon>
        <taxon>Solanaceae</taxon>
        <taxon>Solanoideae</taxon>
        <taxon>Solaneae</taxon>
        <taxon>Solanum</taxon>
    </lineage>
</organism>
<reference evidence="1 2" key="1">
    <citation type="submission" date="2020-09" db="EMBL/GenBank/DDBJ databases">
        <title>De no assembly of potato wild relative species, Solanum commersonii.</title>
        <authorList>
            <person name="Cho K."/>
        </authorList>
    </citation>
    <scope>NUCLEOTIDE SEQUENCE [LARGE SCALE GENOMIC DNA]</scope>
    <source>
        <strain evidence="1">LZ3.2</strain>
        <tissue evidence="1">Leaf</tissue>
    </source>
</reference>